<keyword evidence="2" id="KW-1185">Reference proteome</keyword>
<dbReference type="Pfam" id="PF01026">
    <property type="entry name" value="TatD_DNase"/>
    <property type="match status" value="1"/>
</dbReference>
<dbReference type="EC" id="3.1.-.-" evidence="1"/>
<proteinExistence type="predicted"/>
<dbReference type="InterPro" id="IPR001130">
    <property type="entry name" value="TatD-like"/>
</dbReference>
<evidence type="ECO:0000313" key="1">
    <source>
        <dbReference type="EMBL" id="MFC4739211.1"/>
    </source>
</evidence>
<dbReference type="PIRSF" id="PIRSF005902">
    <property type="entry name" value="DNase_TatD"/>
    <property type="match status" value="1"/>
</dbReference>
<dbReference type="GO" id="GO:0016787">
    <property type="term" value="F:hydrolase activity"/>
    <property type="evidence" value="ECO:0007669"/>
    <property type="project" value="UniProtKB-KW"/>
</dbReference>
<gene>
    <name evidence="1" type="ORF">ACFO3U_04325</name>
</gene>
<dbReference type="PANTHER" id="PTHR46124">
    <property type="entry name" value="D-AMINOACYL-TRNA DEACYLASE"/>
    <property type="match status" value="1"/>
</dbReference>
<dbReference type="SUPFAM" id="SSF51556">
    <property type="entry name" value="Metallo-dependent hydrolases"/>
    <property type="match status" value="1"/>
</dbReference>
<dbReference type="Gene3D" id="3.20.20.140">
    <property type="entry name" value="Metal-dependent hydrolases"/>
    <property type="match status" value="1"/>
</dbReference>
<comment type="caution">
    <text evidence="1">The sequence shown here is derived from an EMBL/GenBank/DDBJ whole genome shotgun (WGS) entry which is preliminary data.</text>
</comment>
<dbReference type="RefSeq" id="WP_379738503.1">
    <property type="nucleotide sequence ID" value="NZ_JBHSGW010000002.1"/>
</dbReference>
<accession>A0ABV9P3H8</accession>
<dbReference type="EMBL" id="JBHSGW010000002">
    <property type="protein sequence ID" value="MFC4739211.1"/>
    <property type="molecule type" value="Genomic_DNA"/>
</dbReference>
<dbReference type="InterPro" id="IPR032466">
    <property type="entry name" value="Metal_Hydrolase"/>
</dbReference>
<dbReference type="Proteomes" id="UP001595885">
    <property type="component" value="Unassembled WGS sequence"/>
</dbReference>
<protein>
    <submittedName>
        <fullName evidence="1">TatD family hydrolase</fullName>
        <ecNumber evidence="1">3.1.-.-</ecNumber>
    </submittedName>
</protein>
<evidence type="ECO:0000313" key="2">
    <source>
        <dbReference type="Proteomes" id="UP001595885"/>
    </source>
</evidence>
<sequence>MDFINLHTHSYSNDDSILEVVNQYPWEFDESIPNYSIGIHPWYIDDNRLSLDLKSIEQKLQLNECLALGECGLDKRIDIPFQKQTAVFQSQIEIVQNTIKPIILHCVASFQEVISIKKEMHIENPMIIHGFSKNKQVAKSLLDNGFYLSFGKYLLRNPELSEVFNYVPNDRLFLETDTIEETIIDVYQKASTIKNIKMEDLKDIIKTNFNQIFNQLNK</sequence>
<reference evidence="2" key="1">
    <citation type="journal article" date="2019" name="Int. J. Syst. Evol. Microbiol.">
        <title>The Global Catalogue of Microorganisms (GCM) 10K type strain sequencing project: providing services to taxonomists for standard genome sequencing and annotation.</title>
        <authorList>
            <consortium name="The Broad Institute Genomics Platform"/>
            <consortium name="The Broad Institute Genome Sequencing Center for Infectious Disease"/>
            <person name="Wu L."/>
            <person name="Ma J."/>
        </authorList>
    </citation>
    <scope>NUCLEOTIDE SEQUENCE [LARGE SCALE GENOMIC DNA]</scope>
    <source>
        <strain evidence="2">CCUG 50349</strain>
    </source>
</reference>
<organism evidence="1 2">
    <name type="scientific">Flavobacterium ponti</name>
    <dbReference type="NCBI Taxonomy" id="665133"/>
    <lineage>
        <taxon>Bacteria</taxon>
        <taxon>Pseudomonadati</taxon>
        <taxon>Bacteroidota</taxon>
        <taxon>Flavobacteriia</taxon>
        <taxon>Flavobacteriales</taxon>
        <taxon>Flavobacteriaceae</taxon>
        <taxon>Flavobacterium</taxon>
    </lineage>
</organism>
<name>A0ABV9P3H8_9FLAO</name>
<keyword evidence="1" id="KW-0378">Hydrolase</keyword>
<dbReference type="PANTHER" id="PTHR46124:SF2">
    <property type="entry name" value="D-AMINOACYL-TRNA DEACYLASE"/>
    <property type="match status" value="1"/>
</dbReference>